<evidence type="ECO:0000313" key="3">
    <source>
        <dbReference type="Proteomes" id="UP000247099"/>
    </source>
</evidence>
<dbReference type="GO" id="GO:0043565">
    <property type="term" value="F:sequence-specific DNA binding"/>
    <property type="evidence" value="ECO:0007669"/>
    <property type="project" value="TreeGrafter"/>
</dbReference>
<dbReference type="InterPro" id="IPR002686">
    <property type="entry name" value="Transposase_17"/>
</dbReference>
<sequence>MRRKDHVGTDRLRKARLSIPNARYFLTICTRERTPVLDTTKSVEAIRTTLRRSHSEKDLTLHCATVMPDHCHLLFTLGNRLTLSQTASKIKRQVREKLKESKLWQSNFHEHRVRPEQELEPFAKYIFLNPYRKQLLSCRQNWPGWIRNKNYRPEFTNHLVQGEFPPAEWVATSINCSQLIEELA</sequence>
<proteinExistence type="predicted"/>
<dbReference type="PANTHER" id="PTHR36966">
    <property type="entry name" value="REP-ASSOCIATED TYROSINE TRANSPOSASE"/>
    <property type="match status" value="1"/>
</dbReference>
<dbReference type="SUPFAM" id="SSF143422">
    <property type="entry name" value="Transposase IS200-like"/>
    <property type="match status" value="1"/>
</dbReference>
<dbReference type="Gene3D" id="3.30.70.1290">
    <property type="entry name" value="Transposase IS200-like"/>
    <property type="match status" value="1"/>
</dbReference>
<dbReference type="RefSeq" id="WP_110129890.1">
    <property type="nucleotide sequence ID" value="NZ_QHJQ01000002.1"/>
</dbReference>
<evidence type="ECO:0000313" key="2">
    <source>
        <dbReference type="EMBL" id="PXA04887.1"/>
    </source>
</evidence>
<dbReference type="PANTHER" id="PTHR36966:SF1">
    <property type="entry name" value="REP-ASSOCIATED TYROSINE TRANSPOSASE"/>
    <property type="match status" value="1"/>
</dbReference>
<comment type="caution">
    <text evidence="2">The sequence shown here is derived from an EMBL/GenBank/DDBJ whole genome shotgun (WGS) entry which is preliminary data.</text>
</comment>
<name>A0A317ZL34_9BACT</name>
<dbReference type="NCBIfam" id="NF047646">
    <property type="entry name" value="REP_Tyr_transpos"/>
    <property type="match status" value="1"/>
</dbReference>
<protein>
    <recommendedName>
        <fullName evidence="1">Transposase IS200-like domain-containing protein</fullName>
    </recommendedName>
</protein>
<organism evidence="2 3">
    <name type="scientific">Coraliomargarita sinensis</name>
    <dbReference type="NCBI Taxonomy" id="2174842"/>
    <lineage>
        <taxon>Bacteria</taxon>
        <taxon>Pseudomonadati</taxon>
        <taxon>Verrucomicrobiota</taxon>
        <taxon>Opitutia</taxon>
        <taxon>Puniceicoccales</taxon>
        <taxon>Coraliomargaritaceae</taxon>
        <taxon>Coraliomargarita</taxon>
    </lineage>
</organism>
<dbReference type="SMART" id="SM01321">
    <property type="entry name" value="Y1_Tnp"/>
    <property type="match status" value="1"/>
</dbReference>
<dbReference type="GO" id="GO:0006313">
    <property type="term" value="P:DNA transposition"/>
    <property type="evidence" value="ECO:0007669"/>
    <property type="project" value="InterPro"/>
</dbReference>
<gene>
    <name evidence="2" type="ORF">DDZ13_02685</name>
</gene>
<reference evidence="2 3" key="1">
    <citation type="submission" date="2018-05" db="EMBL/GenBank/DDBJ databases">
        <title>Coraliomargarita sinensis sp. nov., isolated from a marine solar saltern.</title>
        <authorList>
            <person name="Zhou L.Y."/>
        </authorList>
    </citation>
    <scope>NUCLEOTIDE SEQUENCE [LARGE SCALE GENOMIC DNA]</scope>
    <source>
        <strain evidence="2 3">WN38</strain>
    </source>
</reference>
<evidence type="ECO:0000259" key="1">
    <source>
        <dbReference type="SMART" id="SM01321"/>
    </source>
</evidence>
<dbReference type="Proteomes" id="UP000247099">
    <property type="component" value="Unassembled WGS sequence"/>
</dbReference>
<keyword evidence="3" id="KW-1185">Reference proteome</keyword>
<dbReference type="GO" id="GO:0004803">
    <property type="term" value="F:transposase activity"/>
    <property type="evidence" value="ECO:0007669"/>
    <property type="project" value="InterPro"/>
</dbReference>
<dbReference type="InterPro" id="IPR036515">
    <property type="entry name" value="Transposase_17_sf"/>
</dbReference>
<dbReference type="AlphaFoldDB" id="A0A317ZL34"/>
<dbReference type="InterPro" id="IPR052715">
    <property type="entry name" value="RAYT_transposase"/>
</dbReference>
<dbReference type="EMBL" id="QHJQ01000002">
    <property type="protein sequence ID" value="PXA04887.1"/>
    <property type="molecule type" value="Genomic_DNA"/>
</dbReference>
<accession>A0A317ZL34</accession>
<dbReference type="InParanoid" id="A0A317ZL34"/>
<feature type="domain" description="Transposase IS200-like" evidence="1">
    <location>
        <begin position="19"/>
        <end position="129"/>
    </location>
</feature>
<dbReference type="Pfam" id="PF01797">
    <property type="entry name" value="Y1_Tnp"/>
    <property type="match status" value="1"/>
</dbReference>